<dbReference type="PANTHER" id="PTHR47027">
    <property type="entry name" value="REVERSE TRANSCRIPTASE DOMAIN-CONTAINING PROTEIN"/>
    <property type="match status" value="1"/>
</dbReference>
<accession>A0ABN8T0D5</accession>
<comment type="caution">
    <text evidence="1">The sequence shown here is derived from an EMBL/GenBank/DDBJ whole genome shotgun (WGS) entry which is preliminary data.</text>
</comment>
<gene>
    <name evidence="1" type="ORF">PEVE_00033376</name>
</gene>
<dbReference type="Proteomes" id="UP001159427">
    <property type="component" value="Unassembled WGS sequence"/>
</dbReference>
<proteinExistence type="predicted"/>
<dbReference type="EMBL" id="CALNXI010004965">
    <property type="protein sequence ID" value="CAH3196737.1"/>
    <property type="molecule type" value="Genomic_DNA"/>
</dbReference>
<sequence length="254" mass="29440">MESVLSTKSEDRMTRIGFWNVRTMNKIGRFGQVTSEIRHYNLHILRFIESRWMGSGKDSELIQERQFKTQEEMTTNKIRRWPSSSGKLSLMYVREKKGADIGSDHDMVVAELRVKLRKTWADKRAFIDDLGRQAEDASSKGEQGKMYKITKFRKFPIDWVMQRTTEDRTGGIGWTLLRALEDLDLADNLALVSHTHQHIHEETSRLNTYALQIGLKISQKKTGDDIEHPKLPSVQVNGEDLPRTEQFTYSGQHC</sequence>
<organism evidence="1 2">
    <name type="scientific">Porites evermanni</name>
    <dbReference type="NCBI Taxonomy" id="104178"/>
    <lineage>
        <taxon>Eukaryota</taxon>
        <taxon>Metazoa</taxon>
        <taxon>Cnidaria</taxon>
        <taxon>Anthozoa</taxon>
        <taxon>Hexacorallia</taxon>
        <taxon>Scleractinia</taxon>
        <taxon>Fungiina</taxon>
        <taxon>Poritidae</taxon>
        <taxon>Porites</taxon>
    </lineage>
</organism>
<dbReference type="PANTHER" id="PTHR47027:SF25">
    <property type="entry name" value="REVERSE TRANSCRIPTASE DOMAIN-CONTAINING PROTEIN"/>
    <property type="match status" value="1"/>
</dbReference>
<name>A0ABN8T0D5_9CNID</name>
<keyword evidence="2" id="KW-1185">Reference proteome</keyword>
<reference evidence="1 2" key="1">
    <citation type="submission" date="2022-05" db="EMBL/GenBank/DDBJ databases">
        <authorList>
            <consortium name="Genoscope - CEA"/>
            <person name="William W."/>
        </authorList>
    </citation>
    <scope>NUCLEOTIDE SEQUENCE [LARGE SCALE GENOMIC DNA]</scope>
</reference>
<evidence type="ECO:0000313" key="1">
    <source>
        <dbReference type="EMBL" id="CAH3196737.1"/>
    </source>
</evidence>
<protein>
    <submittedName>
        <fullName evidence="1">Uncharacterized protein</fullName>
    </submittedName>
</protein>
<evidence type="ECO:0000313" key="2">
    <source>
        <dbReference type="Proteomes" id="UP001159427"/>
    </source>
</evidence>